<dbReference type="EMBL" id="QAMZ01000006">
    <property type="protein sequence ID" value="PWL55439.1"/>
    <property type="molecule type" value="Genomic_DNA"/>
</dbReference>
<organism evidence="1 2">
    <name type="scientific">Clostridium cadaveris</name>
    <dbReference type="NCBI Taxonomy" id="1529"/>
    <lineage>
        <taxon>Bacteria</taxon>
        <taxon>Bacillati</taxon>
        <taxon>Bacillota</taxon>
        <taxon>Clostridia</taxon>
        <taxon>Eubacteriales</taxon>
        <taxon>Clostridiaceae</taxon>
        <taxon>Clostridium</taxon>
    </lineage>
</organism>
<protein>
    <submittedName>
        <fullName evidence="1">Uncharacterized protein</fullName>
    </submittedName>
</protein>
<evidence type="ECO:0000313" key="2">
    <source>
        <dbReference type="Proteomes" id="UP000246114"/>
    </source>
</evidence>
<dbReference type="AlphaFoldDB" id="A0A316MDY0"/>
<sequence length="91" mass="10625">MNKNKLKEQLKHGRFYIIKDDLYINAKINLVLEDNNEILSICFEGGVVDVTLSNLQAVRRPGNLIAEFKWCYIVRNSNDHIIEYIGEEENQ</sequence>
<comment type="caution">
    <text evidence="1">The sequence shown here is derived from an EMBL/GenBank/DDBJ whole genome shotgun (WGS) entry which is preliminary data.</text>
</comment>
<dbReference type="Proteomes" id="UP000246114">
    <property type="component" value="Unassembled WGS sequence"/>
</dbReference>
<accession>A0A316MDY0</accession>
<name>A0A316MDY0_9CLOT</name>
<reference evidence="1 2" key="1">
    <citation type="submission" date="2018-03" db="EMBL/GenBank/DDBJ databases">
        <title>The uncultured portion of the human microbiome is neutrally assembled.</title>
        <authorList>
            <person name="Jeraldo P."/>
            <person name="Boardman L."/>
            <person name="White B.A."/>
            <person name="Nelson H."/>
            <person name="Goldenfeld N."/>
            <person name="Chia N."/>
        </authorList>
    </citation>
    <scope>NUCLEOTIDE SEQUENCE [LARGE SCALE GENOMIC DNA]</scope>
    <source>
        <strain evidence="1">CIM:MAG 903</strain>
    </source>
</reference>
<proteinExistence type="predicted"/>
<evidence type="ECO:0000313" key="1">
    <source>
        <dbReference type="EMBL" id="PWL55439.1"/>
    </source>
</evidence>
<gene>
    <name evidence="1" type="ORF">DBY38_01590</name>
</gene>